<organism evidence="1 2">
    <name type="scientific">Phytophthora pseudosyringae</name>
    <dbReference type="NCBI Taxonomy" id="221518"/>
    <lineage>
        <taxon>Eukaryota</taxon>
        <taxon>Sar</taxon>
        <taxon>Stramenopiles</taxon>
        <taxon>Oomycota</taxon>
        <taxon>Peronosporomycetes</taxon>
        <taxon>Peronosporales</taxon>
        <taxon>Peronosporaceae</taxon>
        <taxon>Phytophthora</taxon>
    </lineage>
</organism>
<comment type="caution">
    <text evidence="1">The sequence shown here is derived from an EMBL/GenBank/DDBJ whole genome shotgun (WGS) entry which is preliminary data.</text>
</comment>
<dbReference type="OrthoDB" id="66095at2759"/>
<gene>
    <name evidence="1" type="ORF">PHYPSEUDO_005044</name>
</gene>
<dbReference type="AlphaFoldDB" id="A0A8T1VLZ7"/>
<name>A0A8T1VLZ7_9STRA</name>
<accession>A0A8T1VLZ7</accession>
<protein>
    <submittedName>
        <fullName evidence="1">Uncharacterized protein</fullName>
    </submittedName>
</protein>
<sequence>MVTPGTDEGVFLVDDAIFSSSEAHRMAQEEQLAVIQPRPMDEILYVASVVAQRQLPVDLVNNVLEFAGVLLAFQAETSEFRRGRSDMNEDYVQLQLPTAEELEVPPGVDVSKCSLLVADCVSKDQGWATDGREHNGTYRATSSWCEVAVTSVNAEGESSETARVLFCPNLRAGRNFRHHRKYFDSSTDLLQRIKLGDRVSIVLRSQYPGWTNSAKYGRLAVCFAVELNDTFSFADVPFPSSSDATEEESAGPSIPCCLQ</sequence>
<keyword evidence="2" id="KW-1185">Reference proteome</keyword>
<dbReference type="EMBL" id="JAGDFM010000212">
    <property type="protein sequence ID" value="KAG7382312.1"/>
    <property type="molecule type" value="Genomic_DNA"/>
</dbReference>
<reference evidence="1" key="1">
    <citation type="submission" date="2021-02" db="EMBL/GenBank/DDBJ databases">
        <authorList>
            <person name="Palmer J.M."/>
        </authorList>
    </citation>
    <scope>NUCLEOTIDE SEQUENCE</scope>
    <source>
        <strain evidence="1">SCRP734</strain>
    </source>
</reference>
<evidence type="ECO:0000313" key="2">
    <source>
        <dbReference type="Proteomes" id="UP000694044"/>
    </source>
</evidence>
<dbReference type="Proteomes" id="UP000694044">
    <property type="component" value="Unassembled WGS sequence"/>
</dbReference>
<proteinExistence type="predicted"/>
<evidence type="ECO:0000313" key="1">
    <source>
        <dbReference type="EMBL" id="KAG7382312.1"/>
    </source>
</evidence>